<sequence length="668" mass="77949">MEPCRICTLIGQTVSSDVPFDDIELGTYEELQRSAESCSTCRDITSYVIEDEQEPLTPETLICLHKEFQPDNGFFIYDEKQLSLVLSLLPLDRKEVGRSVGVLLDEQWIDLQRIRTWVTYCDKEHQCPSLAEHLDIRPADKLLFVDVIEGCLVPAPGASRQRGQLRDIDLPETIRDAMRLVQSLGERYLWVDRFCIIQDDFEHKRAQIDMMGSIYANSYCTIIAADGKDSHQGLRGIGSGSTARDYKQHILGFQQNRCVVLGDTRLAERKSVWNRRGWTYQEKIMSPRALIFLDNRVSWRCQRCLWREDMTAEPEGAVRPEVGQMFNEILIPYRWPNLVQWINIISSYNGRNLTYESDRLSALAGVESILRPSFPGGFCNGLPEFFFDAAILWQLHSPMRRRNTYNISSMKDYLPTWSWIGWHGPIDTQQSHGLGIDYIRFYPANQTEWIEFRTSCVILPLVKWYQIDTTGNRREIRNDYHRWRAKSNIDHTLPSGWRRHEDDAKRMWFDHPAEEKATFWWPVPMELDSPQTTSQFRSLPPYLSFRSTRTYFKVEKAIPGLYLRGCVCVSLHDIEGTWAGVLRLNLGNTNDAPLGELYELVAVSMGEADNSVDESRFFEEWNLEERPRTSRLYQFYNVLHVEREDDWILRKSIGRIEKAAWERHKVDL</sequence>
<organism evidence="2 3">
    <name type="scientific">Zopfia rhizophila CBS 207.26</name>
    <dbReference type="NCBI Taxonomy" id="1314779"/>
    <lineage>
        <taxon>Eukaryota</taxon>
        <taxon>Fungi</taxon>
        <taxon>Dikarya</taxon>
        <taxon>Ascomycota</taxon>
        <taxon>Pezizomycotina</taxon>
        <taxon>Dothideomycetes</taxon>
        <taxon>Dothideomycetes incertae sedis</taxon>
        <taxon>Zopfiaceae</taxon>
        <taxon>Zopfia</taxon>
    </lineage>
</organism>
<evidence type="ECO:0000313" key="3">
    <source>
        <dbReference type="Proteomes" id="UP000800200"/>
    </source>
</evidence>
<protein>
    <submittedName>
        <fullName evidence="2">HET-domain-containing protein</fullName>
    </submittedName>
</protein>
<evidence type="ECO:0000259" key="1">
    <source>
        <dbReference type="Pfam" id="PF06985"/>
    </source>
</evidence>
<gene>
    <name evidence="2" type="ORF">K469DRAFT_755634</name>
</gene>
<keyword evidence="3" id="KW-1185">Reference proteome</keyword>
<reference evidence="2" key="1">
    <citation type="journal article" date="2020" name="Stud. Mycol.">
        <title>101 Dothideomycetes genomes: a test case for predicting lifestyles and emergence of pathogens.</title>
        <authorList>
            <person name="Haridas S."/>
            <person name="Albert R."/>
            <person name="Binder M."/>
            <person name="Bloem J."/>
            <person name="Labutti K."/>
            <person name="Salamov A."/>
            <person name="Andreopoulos B."/>
            <person name="Baker S."/>
            <person name="Barry K."/>
            <person name="Bills G."/>
            <person name="Bluhm B."/>
            <person name="Cannon C."/>
            <person name="Castanera R."/>
            <person name="Culley D."/>
            <person name="Daum C."/>
            <person name="Ezra D."/>
            <person name="Gonzalez J."/>
            <person name="Henrissat B."/>
            <person name="Kuo A."/>
            <person name="Liang C."/>
            <person name="Lipzen A."/>
            <person name="Lutzoni F."/>
            <person name="Magnuson J."/>
            <person name="Mondo S."/>
            <person name="Nolan M."/>
            <person name="Ohm R."/>
            <person name="Pangilinan J."/>
            <person name="Park H.-J."/>
            <person name="Ramirez L."/>
            <person name="Alfaro M."/>
            <person name="Sun H."/>
            <person name="Tritt A."/>
            <person name="Yoshinaga Y."/>
            <person name="Zwiers L.-H."/>
            <person name="Turgeon B."/>
            <person name="Goodwin S."/>
            <person name="Spatafora J."/>
            <person name="Crous P."/>
            <person name="Grigoriev I."/>
        </authorList>
    </citation>
    <scope>NUCLEOTIDE SEQUENCE</scope>
    <source>
        <strain evidence="2">CBS 207.26</strain>
    </source>
</reference>
<proteinExistence type="predicted"/>
<dbReference type="AlphaFoldDB" id="A0A6A6DFV9"/>
<dbReference type="OrthoDB" id="5428863at2759"/>
<dbReference type="PANTHER" id="PTHR33112">
    <property type="entry name" value="DOMAIN PROTEIN, PUTATIVE-RELATED"/>
    <property type="match status" value="1"/>
</dbReference>
<evidence type="ECO:0000313" key="2">
    <source>
        <dbReference type="EMBL" id="KAF2176466.1"/>
    </source>
</evidence>
<dbReference type="Proteomes" id="UP000800200">
    <property type="component" value="Unassembled WGS sequence"/>
</dbReference>
<feature type="domain" description="Heterokaryon incompatibility" evidence="1">
    <location>
        <begin position="166"/>
        <end position="282"/>
    </location>
</feature>
<dbReference type="InterPro" id="IPR010730">
    <property type="entry name" value="HET"/>
</dbReference>
<dbReference type="PANTHER" id="PTHR33112:SF1">
    <property type="entry name" value="HETEROKARYON INCOMPATIBILITY DOMAIN-CONTAINING PROTEIN"/>
    <property type="match status" value="1"/>
</dbReference>
<name>A0A6A6DFV9_9PEZI</name>
<dbReference type="Pfam" id="PF06985">
    <property type="entry name" value="HET"/>
    <property type="match status" value="1"/>
</dbReference>
<dbReference type="EMBL" id="ML994708">
    <property type="protein sequence ID" value="KAF2176466.1"/>
    <property type="molecule type" value="Genomic_DNA"/>
</dbReference>
<accession>A0A6A6DFV9</accession>